<dbReference type="Pfam" id="PF18111">
    <property type="entry name" value="RPGR1_C"/>
    <property type="match status" value="1"/>
</dbReference>
<evidence type="ECO:0000256" key="3">
    <source>
        <dbReference type="ARBA" id="ARBA00023054"/>
    </source>
</evidence>
<dbReference type="InterPro" id="IPR035892">
    <property type="entry name" value="C2_domain_sf"/>
</dbReference>
<name>A0ABN7RRS4_OIKDI</name>
<evidence type="ECO:0000256" key="2">
    <source>
        <dbReference type="ARBA" id="ARBA00006042"/>
    </source>
</evidence>
<dbReference type="InterPro" id="IPR021656">
    <property type="entry name" value="C2-C2_1"/>
</dbReference>
<keyword evidence="3 6" id="KW-0175">Coiled coil</keyword>
<evidence type="ECO:0000256" key="6">
    <source>
        <dbReference type="SAM" id="Coils"/>
    </source>
</evidence>
<keyword evidence="10" id="KW-1185">Reference proteome</keyword>
<dbReference type="SUPFAM" id="SSF49562">
    <property type="entry name" value="C2 domain (Calcium/lipid-binding domain, CaLB)"/>
    <property type="match status" value="2"/>
</dbReference>
<evidence type="ECO:0000256" key="4">
    <source>
        <dbReference type="ARBA" id="ARBA00023069"/>
    </source>
</evidence>
<evidence type="ECO:0000256" key="1">
    <source>
        <dbReference type="ARBA" id="ARBA00004138"/>
    </source>
</evidence>
<accession>A0ABN7RRS4</accession>
<feature type="compositionally biased region" description="Low complexity" evidence="7">
    <location>
        <begin position="875"/>
        <end position="898"/>
    </location>
</feature>
<feature type="region of interest" description="Disordered" evidence="7">
    <location>
        <begin position="869"/>
        <end position="997"/>
    </location>
</feature>
<keyword evidence="4" id="KW-0969">Cilium</keyword>
<evidence type="ECO:0000256" key="5">
    <source>
        <dbReference type="ARBA" id="ARBA00023273"/>
    </source>
</evidence>
<dbReference type="Gene3D" id="1.10.287.1490">
    <property type="match status" value="1"/>
</dbReference>
<comment type="similarity">
    <text evidence="2">Belongs to the RPGRIP1 family.</text>
</comment>
<dbReference type="Pfam" id="PF11618">
    <property type="entry name" value="C2-C2_1"/>
    <property type="match status" value="2"/>
</dbReference>
<evidence type="ECO:0000313" key="10">
    <source>
        <dbReference type="Proteomes" id="UP001158576"/>
    </source>
</evidence>
<protein>
    <submittedName>
        <fullName evidence="9">Oidioi.mRNA.OKI2018_I69.PAR.g9866.t1.cds</fullName>
    </submittedName>
</protein>
<organism evidence="9 10">
    <name type="scientific">Oikopleura dioica</name>
    <name type="common">Tunicate</name>
    <dbReference type="NCBI Taxonomy" id="34765"/>
    <lineage>
        <taxon>Eukaryota</taxon>
        <taxon>Metazoa</taxon>
        <taxon>Chordata</taxon>
        <taxon>Tunicata</taxon>
        <taxon>Appendicularia</taxon>
        <taxon>Copelata</taxon>
        <taxon>Oikopleuridae</taxon>
        <taxon>Oikopleura</taxon>
    </lineage>
</organism>
<dbReference type="PROSITE" id="PS50004">
    <property type="entry name" value="C2"/>
    <property type="match status" value="1"/>
</dbReference>
<gene>
    <name evidence="9" type="ORF">OKIOD_LOCUS1424</name>
</gene>
<dbReference type="EMBL" id="OU015568">
    <property type="protein sequence ID" value="CAG5081397.1"/>
    <property type="molecule type" value="Genomic_DNA"/>
</dbReference>
<feature type="domain" description="C2" evidence="8">
    <location>
        <begin position="696"/>
        <end position="822"/>
    </location>
</feature>
<keyword evidence="5" id="KW-0966">Cell projection</keyword>
<feature type="coiled-coil region" evidence="6">
    <location>
        <begin position="298"/>
        <end position="342"/>
    </location>
</feature>
<feature type="compositionally biased region" description="Acidic residues" evidence="7">
    <location>
        <begin position="981"/>
        <end position="992"/>
    </location>
</feature>
<feature type="compositionally biased region" description="Polar residues" evidence="7">
    <location>
        <begin position="137"/>
        <end position="152"/>
    </location>
</feature>
<comment type="subcellular location">
    <subcellularLocation>
        <location evidence="1">Cell projection</location>
        <location evidence="1">Cilium</location>
    </subcellularLocation>
</comment>
<dbReference type="Gene3D" id="2.60.40.150">
    <property type="entry name" value="C2 domain"/>
    <property type="match status" value="2"/>
</dbReference>
<feature type="coiled-coil region" evidence="6">
    <location>
        <begin position="448"/>
        <end position="528"/>
    </location>
</feature>
<evidence type="ECO:0000256" key="7">
    <source>
        <dbReference type="SAM" id="MobiDB-lite"/>
    </source>
</evidence>
<dbReference type="InterPro" id="IPR000008">
    <property type="entry name" value="C2_dom"/>
</dbReference>
<dbReference type="InterPro" id="IPR031139">
    <property type="entry name" value="RPGRIP1_fam"/>
</dbReference>
<feature type="region of interest" description="Disordered" evidence="7">
    <location>
        <begin position="113"/>
        <end position="152"/>
    </location>
</feature>
<evidence type="ECO:0000259" key="8">
    <source>
        <dbReference type="PROSITE" id="PS50004"/>
    </source>
</evidence>
<reference evidence="9 10" key="1">
    <citation type="submission" date="2021-04" db="EMBL/GenBank/DDBJ databases">
        <authorList>
            <person name="Bliznina A."/>
        </authorList>
    </citation>
    <scope>NUCLEOTIDE SEQUENCE [LARGE SCALE GENOMIC DNA]</scope>
</reference>
<dbReference type="Proteomes" id="UP001158576">
    <property type="component" value="Chromosome PAR"/>
</dbReference>
<dbReference type="CDD" id="cd00030">
    <property type="entry name" value="C2"/>
    <property type="match status" value="1"/>
</dbReference>
<dbReference type="InterPro" id="IPR041091">
    <property type="entry name" value="RPGRIP1_C"/>
</dbReference>
<sequence length="1150" mass="130097">MSAQRAGWHPGLAKLSQEEVLDKYLTLYDKHEELKKICRAQEEKNKRFATKILKLADDRKRRNRSRSGTRDEAFDSEEDISYEWRLKCEKLEDENRNLARKVETLKTQYKELQQSKKIRSSKVDSGLPFPSGGRPMSGTSPARQAKSATVTANSIRTGMRRVESSPQLRSLQQHLDVANQENENMLEAISHLQRQLAQTEATNKSLNTQLSQKNEMLNFSSANLNTHQKSLKTEISNMRRNLNKSQTEIQTLQFEIDAKDSKVTLLEQQLSAAIEAQKATLEELDAVRRDFSSEIERNKKLQSDRRALVLLKEELQTEKDTRQDLESERSLLRDQLAAIRKADSVGSNIAKERENHYKSQIKLLEDSIGHDAKTAQKLRLELHQEKLMTQRLVAKLDELEGAHRSMQETLLVHGKGSELREEPRESTEEAFERMSTLKIATSSAGNTNQELEVALRQTTRRVRELEQKLITCHRQIQAKDEELVKLQKEYDQTRRALEEMTAKQARTIDNQNSQIDQLSRSLRQIGLEGTAPPVSGLTSSKLIDTEFGQAVPLGENEISLRLEECELFTQNSFQIFACVNFGRFKPVATNVVTGIMPNLKFRHCYQVEVSDDFLQFLQDGCIFIELHRVLGGTQYELIGRGKIPLRKFLSAQHFDGFVEIKSNDPVVAVSEIASIQYAVAAKIPFENAATLHFEKSTARGFLNEEESASGGFNSLTVNIIGGRNFDGIFENEEPSCFCIYKFFTYDEMTTNVIESSSNPRFNYTARHPVEENENLHRYLSTGRLTILVVDKSDDGEDQEEYLGKCEIVLTSLIQQDEVTEILTLTDPHGDESGQLEVRLAWEHSYRERHGAMRVPEIIPAEVDYTNPLVISDSQKSSPRSATRSRTKSSASLLSASIKSKSRSVSREVTPSAAESEKTPTPPPRTSQSSDPYPFDEKNIDDDDAASVAPPSIPEIEKIKSPSPPVEEIEPEPTEHEATPTPEDERENAEEQEPEKVEDKELRVCLKELRCGKDAEETLLNSKVFIEFSLCGKLCETNPSIDYPKDPETPVTINHDEIMPITEGSEEENQLKLMMNGEFDSRVTFTLLTDPGEDDDGSVECEDVATAEIDLRTFKENEDLKDHLLEFTSDGKVLGELLLDFSAAGVIRSLS</sequence>
<evidence type="ECO:0000313" key="9">
    <source>
        <dbReference type="EMBL" id="CAG5081397.1"/>
    </source>
</evidence>
<dbReference type="PANTHER" id="PTHR14240">
    <property type="entry name" value="RETINITIS PIGMENTOSA GTPASE REGULATOR-INTERACTING PROTEIN"/>
    <property type="match status" value="1"/>
</dbReference>
<feature type="coiled-coil region" evidence="6">
    <location>
        <begin position="168"/>
        <end position="255"/>
    </location>
</feature>
<proteinExistence type="inferred from homology"/>
<dbReference type="PANTHER" id="PTHR14240:SF1">
    <property type="entry name" value="PROTEIN FANTOM-RELATED"/>
    <property type="match status" value="1"/>
</dbReference>
<dbReference type="SMART" id="SM00239">
    <property type="entry name" value="C2"/>
    <property type="match status" value="1"/>
</dbReference>